<evidence type="ECO:0000259" key="2">
    <source>
        <dbReference type="Pfam" id="PF13193"/>
    </source>
</evidence>
<evidence type="ECO:0000313" key="4">
    <source>
        <dbReference type="EMBL" id="MBB4772383.1"/>
    </source>
</evidence>
<name>A0A7W7I8Z8_9ACTN</name>
<dbReference type="InterPro" id="IPR042099">
    <property type="entry name" value="ANL_N_sf"/>
</dbReference>
<sequence length="526" mass="55127">MGGVPSASGTVHERVRAWAVRAPDAAAVSWAGESVSYGALVERADRVRDELGAVGGRAVAVRLAPGPRQAAAVLGALSAGAHVVCFGPGDQGERGRTVLAELRPRVLIRDGDREAADELAGWYRAELGGRLLDMAESSDETGSAPVAAGPAKGAVSGLEARAYVAYTSGSSGVPKGIPQSHAALAQFVEWLGGHLGLGPGARVAQWAAPGYDASLCELFAALTTGATVCPVPERIRAHPEKLAGWLEAEGVTVFQTVPSFARALLKVLADGRARNLGRLTDILLAGEPLPGELAGGLRAALPAARLTNLYGPTETILATWHPVTGPVDGTVPIGRAIPGRRVLVLDQDDRPCPPGAEGQIVLHSPYVTPGYVGAAAGHRDPFRPPVPAPPGDPGWDGGRWYRTGDLGRLRPDGTLEFAGRADEQIKFLGIRLELTDIEMALEALDSVRQCAVVPQTDPDGLVTGLVAYIVPVHEPARPATWRAQLRRRFGAAMPPVSFETVPRLPRNAGGKVDRHRLRTLNMSSVG</sequence>
<evidence type="ECO:0000259" key="1">
    <source>
        <dbReference type="Pfam" id="PF00501"/>
    </source>
</evidence>
<dbReference type="PROSITE" id="PS00455">
    <property type="entry name" value="AMP_BINDING"/>
    <property type="match status" value="1"/>
</dbReference>
<gene>
    <name evidence="4" type="ORF">F4557_000801</name>
    <name evidence="3" type="ORF">GCM10009546_06670</name>
</gene>
<feature type="domain" description="AMP-dependent synthetase/ligase" evidence="1">
    <location>
        <begin position="16"/>
        <end position="371"/>
    </location>
</feature>
<evidence type="ECO:0000313" key="6">
    <source>
        <dbReference type="Proteomes" id="UP001501427"/>
    </source>
</evidence>
<proteinExistence type="predicted"/>
<dbReference type="CDD" id="cd05930">
    <property type="entry name" value="A_NRPS"/>
    <property type="match status" value="1"/>
</dbReference>
<reference evidence="3 6" key="1">
    <citation type="journal article" date="2019" name="Int. J. Syst. Evol. Microbiol.">
        <title>The Global Catalogue of Microorganisms (GCM) 10K type strain sequencing project: providing services to taxonomists for standard genome sequencing and annotation.</title>
        <authorList>
            <consortium name="The Broad Institute Genomics Platform"/>
            <consortium name="The Broad Institute Genome Sequencing Center for Infectious Disease"/>
            <person name="Wu L."/>
            <person name="Ma J."/>
        </authorList>
    </citation>
    <scope>NUCLEOTIDE SEQUENCE [LARGE SCALE GENOMIC DNA]</scope>
    <source>
        <strain evidence="3 6">JCM 10667</strain>
    </source>
</reference>
<dbReference type="InterPro" id="IPR045851">
    <property type="entry name" value="AMP-bd_C_sf"/>
</dbReference>
<dbReference type="PANTHER" id="PTHR45527">
    <property type="entry name" value="NONRIBOSOMAL PEPTIDE SYNTHETASE"/>
    <property type="match status" value="1"/>
</dbReference>
<evidence type="ECO:0000313" key="5">
    <source>
        <dbReference type="Proteomes" id="UP000549343"/>
    </source>
</evidence>
<organism evidence="4 5">
    <name type="scientific">Actinomadura livida</name>
    <dbReference type="NCBI Taxonomy" id="79909"/>
    <lineage>
        <taxon>Bacteria</taxon>
        <taxon>Bacillati</taxon>
        <taxon>Actinomycetota</taxon>
        <taxon>Actinomycetes</taxon>
        <taxon>Streptosporangiales</taxon>
        <taxon>Thermomonosporaceae</taxon>
        <taxon>Actinomadura</taxon>
    </lineage>
</organism>
<dbReference type="Pfam" id="PF00501">
    <property type="entry name" value="AMP-binding"/>
    <property type="match status" value="1"/>
</dbReference>
<dbReference type="Pfam" id="PF13193">
    <property type="entry name" value="AMP-binding_C"/>
    <property type="match status" value="1"/>
</dbReference>
<dbReference type="Gene3D" id="3.30.300.30">
    <property type="match status" value="1"/>
</dbReference>
<keyword evidence="6" id="KW-1185">Reference proteome</keyword>
<accession>A0A7W7I8Z8</accession>
<dbReference type="EMBL" id="BAAAHD010000002">
    <property type="protein sequence ID" value="GAA0547276.1"/>
    <property type="molecule type" value="Genomic_DNA"/>
</dbReference>
<dbReference type="GO" id="GO:0005737">
    <property type="term" value="C:cytoplasm"/>
    <property type="evidence" value="ECO:0007669"/>
    <property type="project" value="TreeGrafter"/>
</dbReference>
<dbReference type="InterPro" id="IPR020845">
    <property type="entry name" value="AMP-binding_CS"/>
</dbReference>
<evidence type="ECO:0000313" key="3">
    <source>
        <dbReference type="EMBL" id="GAA0547276.1"/>
    </source>
</evidence>
<dbReference type="AlphaFoldDB" id="A0A7W7I8Z8"/>
<dbReference type="GO" id="GO:0044550">
    <property type="term" value="P:secondary metabolite biosynthetic process"/>
    <property type="evidence" value="ECO:0007669"/>
    <property type="project" value="TreeGrafter"/>
</dbReference>
<dbReference type="SUPFAM" id="SSF56801">
    <property type="entry name" value="Acetyl-CoA synthetase-like"/>
    <property type="match status" value="1"/>
</dbReference>
<protein>
    <submittedName>
        <fullName evidence="4">Amino acid adenylation domain-containing protein</fullName>
    </submittedName>
</protein>
<dbReference type="GO" id="GO:0031177">
    <property type="term" value="F:phosphopantetheine binding"/>
    <property type="evidence" value="ECO:0007669"/>
    <property type="project" value="TreeGrafter"/>
</dbReference>
<dbReference type="InterPro" id="IPR000873">
    <property type="entry name" value="AMP-dep_synth/lig_dom"/>
</dbReference>
<dbReference type="RefSeq" id="WP_184879784.1">
    <property type="nucleotide sequence ID" value="NZ_BAAAHD010000002.1"/>
</dbReference>
<dbReference type="EMBL" id="JACHMV010000001">
    <property type="protein sequence ID" value="MBB4772383.1"/>
    <property type="molecule type" value="Genomic_DNA"/>
</dbReference>
<reference evidence="4 5" key="2">
    <citation type="submission" date="2020-08" db="EMBL/GenBank/DDBJ databases">
        <title>Sequencing the genomes of 1000 actinobacteria strains.</title>
        <authorList>
            <person name="Klenk H.-P."/>
        </authorList>
    </citation>
    <scope>NUCLEOTIDE SEQUENCE [LARGE SCALE GENOMIC DNA]</scope>
    <source>
        <strain evidence="4 5">DSM 44772</strain>
    </source>
</reference>
<feature type="domain" description="AMP-binding enzyme C-terminal" evidence="2">
    <location>
        <begin position="437"/>
        <end position="511"/>
    </location>
</feature>
<dbReference type="InterPro" id="IPR025110">
    <property type="entry name" value="AMP-bd_C"/>
</dbReference>
<dbReference type="Gene3D" id="3.40.50.12780">
    <property type="entry name" value="N-terminal domain of ligase-like"/>
    <property type="match status" value="1"/>
</dbReference>
<reference evidence="3" key="3">
    <citation type="submission" date="2023-12" db="EMBL/GenBank/DDBJ databases">
        <authorList>
            <person name="Sun Q."/>
            <person name="Inoue M."/>
        </authorList>
    </citation>
    <scope>NUCLEOTIDE SEQUENCE</scope>
    <source>
        <strain evidence="3">JCM 10667</strain>
    </source>
</reference>
<comment type="caution">
    <text evidence="4">The sequence shown here is derived from an EMBL/GenBank/DDBJ whole genome shotgun (WGS) entry which is preliminary data.</text>
</comment>
<dbReference type="PANTHER" id="PTHR45527:SF1">
    <property type="entry name" value="FATTY ACID SYNTHASE"/>
    <property type="match status" value="1"/>
</dbReference>
<dbReference type="Proteomes" id="UP000549343">
    <property type="component" value="Unassembled WGS sequence"/>
</dbReference>
<dbReference type="GO" id="GO:0043041">
    <property type="term" value="P:amino acid activation for nonribosomal peptide biosynthetic process"/>
    <property type="evidence" value="ECO:0007669"/>
    <property type="project" value="TreeGrafter"/>
</dbReference>
<dbReference type="Proteomes" id="UP001501427">
    <property type="component" value="Unassembled WGS sequence"/>
</dbReference>